<organism evidence="1 2">
    <name type="scientific">Streptomyces odorifer</name>
    <dbReference type="NCBI Taxonomy" id="53450"/>
    <lineage>
        <taxon>Bacteria</taxon>
        <taxon>Bacillati</taxon>
        <taxon>Actinomycetota</taxon>
        <taxon>Actinomycetes</taxon>
        <taxon>Kitasatosporales</taxon>
        <taxon>Streptomycetaceae</taxon>
        <taxon>Streptomyces</taxon>
        <taxon>Streptomyces albidoflavus group</taxon>
    </lineage>
</organism>
<comment type="caution">
    <text evidence="1">The sequence shown here is derived from an EMBL/GenBank/DDBJ whole genome shotgun (WGS) entry which is preliminary data.</text>
</comment>
<evidence type="ECO:0000313" key="1">
    <source>
        <dbReference type="EMBL" id="NUV30781.1"/>
    </source>
</evidence>
<keyword evidence="2" id="KW-1185">Reference proteome</keyword>
<name>A0A7Y6CC32_9ACTN</name>
<proteinExistence type="predicted"/>
<gene>
    <name evidence="1" type="ORF">G6W59_21140</name>
</gene>
<dbReference type="EMBL" id="JAANNT010000020">
    <property type="protein sequence ID" value="NUV30781.1"/>
    <property type="molecule type" value="Genomic_DNA"/>
</dbReference>
<sequence>MSAQPEEAPAPPAPTEAARLRAQIAADRRADSWGLAFDRDWAKALAESGQSYSLAPLHNVVRTWQHRLAAAPDVDAYLDAGRIEAGFVDLDDVVPRR</sequence>
<dbReference type="InterPro" id="IPR046214">
    <property type="entry name" value="DUF6247"/>
</dbReference>
<protein>
    <submittedName>
        <fullName evidence="1">Uncharacterized protein</fullName>
    </submittedName>
</protein>
<dbReference type="Proteomes" id="UP000540128">
    <property type="component" value="Unassembled WGS sequence"/>
</dbReference>
<dbReference type="Pfam" id="PF19760">
    <property type="entry name" value="DUF6247"/>
    <property type="match status" value="1"/>
</dbReference>
<evidence type="ECO:0000313" key="2">
    <source>
        <dbReference type="Proteomes" id="UP000540128"/>
    </source>
</evidence>
<dbReference type="RefSeq" id="WP_175457063.1">
    <property type="nucleotide sequence ID" value="NZ_JAANNT010000020.1"/>
</dbReference>
<accession>A0A7Y6CC32</accession>
<dbReference type="AlphaFoldDB" id="A0A7Y6CC32"/>
<reference evidence="1 2" key="1">
    <citation type="submission" date="2020-03" db="EMBL/GenBank/DDBJ databases">
        <title>Complete genome sequence of sixteen Streptomyces strains facilitates identification of candidate genes involved in plant growth-promotion in grain legumes and cereals.</title>
        <authorList>
            <person name="Gopalakrishnan S."/>
            <person name="Thakur V."/>
            <person name="Saxena R."/>
            <person name="Vadlamudi S."/>
            <person name="Purohit S."/>
            <person name="Kumar V."/>
            <person name="Rathore A."/>
            <person name="Chitikineni A."/>
            <person name="Varshney R.K."/>
        </authorList>
    </citation>
    <scope>NUCLEOTIDE SEQUENCE [LARGE SCALE GENOMIC DNA]</scope>
    <source>
        <strain evidence="1 2">KAI-180</strain>
    </source>
</reference>